<evidence type="ECO:0000259" key="16">
    <source>
        <dbReference type="PROSITE" id="PS50128"/>
    </source>
</evidence>
<evidence type="ECO:0000259" key="15">
    <source>
        <dbReference type="PROSITE" id="PS50053"/>
    </source>
</evidence>
<evidence type="ECO:0000256" key="7">
    <source>
        <dbReference type="ARBA" id="ARBA00022843"/>
    </source>
</evidence>
<keyword evidence="19" id="KW-1185">Reference proteome</keyword>
<gene>
    <name evidence="17" type="ORF">GPM918_LOCUS6987</name>
    <name evidence="18" type="ORF">SRO942_LOCUS6987</name>
</gene>
<dbReference type="InterPro" id="IPR000061">
    <property type="entry name" value="Surp"/>
</dbReference>
<keyword evidence="9" id="KW-0508">mRNA splicing</keyword>
<evidence type="ECO:0000313" key="19">
    <source>
        <dbReference type="Proteomes" id="UP000663829"/>
    </source>
</evidence>
<dbReference type="SMART" id="SM00648">
    <property type="entry name" value="SWAP"/>
    <property type="match status" value="2"/>
</dbReference>
<keyword evidence="4" id="KW-0507">mRNA processing</keyword>
<dbReference type="EMBL" id="CAJNOQ010001111">
    <property type="protein sequence ID" value="CAF0868786.1"/>
    <property type="molecule type" value="Genomic_DNA"/>
</dbReference>
<feature type="compositionally biased region" description="Polar residues" evidence="14">
    <location>
        <begin position="1"/>
        <end position="14"/>
    </location>
</feature>
<dbReference type="GO" id="GO:0005686">
    <property type="term" value="C:U2 snRNP"/>
    <property type="evidence" value="ECO:0007669"/>
    <property type="project" value="TreeGrafter"/>
</dbReference>
<keyword evidence="10" id="KW-0539">Nucleus</keyword>
<dbReference type="GO" id="GO:0045292">
    <property type="term" value="P:mRNA cis splicing, via spliceosome"/>
    <property type="evidence" value="ECO:0007669"/>
    <property type="project" value="InterPro"/>
</dbReference>
<dbReference type="InterPro" id="IPR035967">
    <property type="entry name" value="SWAP/Surp_sf"/>
</dbReference>
<keyword evidence="6" id="KW-0677">Repeat</keyword>
<comment type="subunit">
    <text evidence="12">Component of the 17S U2 SnRNP complex, a ribonucleoprotein complex that contains small nuclear RNA (snRNA) U2 and a number of specific proteins. Part of the SF3A subcomplex of the 17S U2 SnRNP complex which is composed of three subunits; SF3A3/SAP61, SF3A2/SAP62 and SF3A1/SAP114. SF3A associates with the splicing factor SF3B and a 12S RNA unit to form the mature 17S U2 small nuclear ribonucleoprotein complex (17S U2 snRNP). SF3A1 functions as a scaffold that interacts directly with both SF3A2 and SF3A3. Identified in the spliceosome 'E' complex, a precursor of the spliceosome 'A' complex. Identified in the spliceosome 'A' and 'B' complexes. Identified in the spliceosome 'C' complex. Interacts with P2RX6; resulting in a reduction of the splicing activity.</text>
</comment>
<dbReference type="PROSITE" id="PS50053">
    <property type="entry name" value="UBIQUITIN_2"/>
    <property type="match status" value="1"/>
</dbReference>
<dbReference type="FunFam" id="1.10.10.790:FF:000002">
    <property type="entry name" value="Splicing factor 3A subunit 1"/>
    <property type="match status" value="1"/>
</dbReference>
<feature type="compositionally biased region" description="Polar residues" evidence="14">
    <location>
        <begin position="624"/>
        <end position="651"/>
    </location>
</feature>
<feature type="region of interest" description="Disordered" evidence="14">
    <location>
        <begin position="1"/>
        <end position="23"/>
    </location>
</feature>
<dbReference type="EMBL" id="CAJOBC010001111">
    <property type="protein sequence ID" value="CAF3656257.1"/>
    <property type="molecule type" value="Genomic_DNA"/>
</dbReference>
<dbReference type="SUPFAM" id="SSF109905">
    <property type="entry name" value="Surp module (SWAP domain)"/>
    <property type="match status" value="2"/>
</dbReference>
<dbReference type="Gene3D" id="1.10.10.790">
    <property type="entry name" value="Surp module"/>
    <property type="match status" value="2"/>
</dbReference>
<reference evidence="17" key="1">
    <citation type="submission" date="2021-02" db="EMBL/GenBank/DDBJ databases">
        <authorList>
            <person name="Nowell W R."/>
        </authorList>
    </citation>
    <scope>NUCLEOTIDE SEQUENCE</scope>
</reference>
<dbReference type="InterPro" id="IPR045146">
    <property type="entry name" value="SF3A1"/>
</dbReference>
<evidence type="ECO:0000256" key="6">
    <source>
        <dbReference type="ARBA" id="ARBA00022737"/>
    </source>
</evidence>
<protein>
    <recommendedName>
        <fullName evidence="13">Splicing factor 3A subunit 1</fullName>
    </recommendedName>
</protein>
<dbReference type="GO" id="GO:0003723">
    <property type="term" value="F:RNA binding"/>
    <property type="evidence" value="ECO:0007669"/>
    <property type="project" value="InterPro"/>
</dbReference>
<comment type="subcellular location">
    <subcellularLocation>
        <location evidence="1">Nucleus speckle</location>
    </subcellularLocation>
</comment>
<dbReference type="PROSITE" id="PS50128">
    <property type="entry name" value="SURP"/>
    <property type="match status" value="2"/>
</dbReference>
<keyword evidence="8" id="KW-0007">Acetylation</keyword>
<dbReference type="FunFam" id="1.10.10.790:FF:000001">
    <property type="entry name" value="Splicing factor 3a, subunit 1"/>
    <property type="match status" value="1"/>
</dbReference>
<dbReference type="Pfam" id="PF00240">
    <property type="entry name" value="ubiquitin"/>
    <property type="match status" value="1"/>
</dbReference>
<dbReference type="InterPro" id="IPR035563">
    <property type="entry name" value="SF3As1_ubi"/>
</dbReference>
<feature type="compositionally biased region" description="Pro residues" evidence="14">
    <location>
        <begin position="410"/>
        <end position="426"/>
    </location>
</feature>
<dbReference type="FunFam" id="3.10.20.90:FF:000091">
    <property type="entry name" value="Splicing factor 3A subunit 1"/>
    <property type="match status" value="1"/>
</dbReference>
<dbReference type="GO" id="GO:0071004">
    <property type="term" value="C:U2-type prespliceosome"/>
    <property type="evidence" value="ECO:0007669"/>
    <property type="project" value="TreeGrafter"/>
</dbReference>
<evidence type="ECO:0000256" key="3">
    <source>
        <dbReference type="ARBA" id="ARBA00022553"/>
    </source>
</evidence>
<organism evidence="17 19">
    <name type="scientific">Didymodactylos carnosus</name>
    <dbReference type="NCBI Taxonomy" id="1234261"/>
    <lineage>
        <taxon>Eukaryota</taxon>
        <taxon>Metazoa</taxon>
        <taxon>Spiralia</taxon>
        <taxon>Gnathifera</taxon>
        <taxon>Rotifera</taxon>
        <taxon>Eurotatoria</taxon>
        <taxon>Bdelloidea</taxon>
        <taxon>Philodinida</taxon>
        <taxon>Philodinidae</taxon>
        <taxon>Didymodactylos</taxon>
    </lineage>
</organism>
<dbReference type="InterPro" id="IPR022030">
    <property type="entry name" value="SF3A1_dom"/>
</dbReference>
<feature type="domain" description="SURP motif" evidence="16">
    <location>
        <begin position="175"/>
        <end position="217"/>
    </location>
</feature>
<keyword evidence="3" id="KW-0597">Phosphoprotein</keyword>
<sequence length="820" mass="91676">MPPVELSQTTVIDGSTSATSSTVPTVTPPFIPSSVKSKIGIIYPPPEVRSILFAFFSIYYVLIYIVDKTASFVARNGPGFEKKVKDAEQQNSKFNFLNSNDPYHAYYLHKVKEFQEGKTQLPPDNQIQTTPTTITTKLQSKVPSEISKIIETTFVRDPPPDYEFLADPPSISGDIVKLTAQFVARNGRQFLTSLMSKEMRNNQFDFLKPQHGLFNYFTKLVEQYTKILIPPKDLMTRLKTEIDNPQKAIDDVNYRVEWIRHQVREKAREEEAVEKERAAYSQIDWHDFVVVETVDYQPQEQGNFPPPTTPEHVGARMLIQERLDRNSFHHSAAMMDLADLAAEMDMASPPGSPQRTNDRNMQHIDMDQDEDEGGAPAAVPSAPISSITLRLTPAPPVTIPNIPEIRRAQPPLPPSLPPPPPPPPPNTLNMGIPHTLPTAHLPSVLKPDQVIVKSYNPKEKVITLPETEQYLISPFTKEKIPASRISDHTKYALLDPTWIQRREKEAYEQQDKDAVYEPGSNVDFQLKKFAERRTDIFGKGTLETTIGRKIGEEDRRVEEKPTWDGHTATVEKTSKKAMAGITLEDQITAIHRSQGLLDDDTANRIGPTIPKSSPVTYTVTASQASKTIQKPPQPASKSVTISAPAQPSTMRPGQGGMLVTPITLQRAQPAGLILNTTSTLQQMVPVRPMISIGQSELHPHPTDEPSAKRMKTEEQLMPEEEFYQKFGKGSVTFTVQLPVIPEKSEWNLNGQAVPLTLPVTDTISVIKAKLSDLLGGMPSGKQKLQYEGMFLKDSNTLGFYNMLRGSVVYLQLKERGGRKK</sequence>
<dbReference type="AlphaFoldDB" id="A0A813X0U2"/>
<keyword evidence="7" id="KW-0832">Ubl conjugation</keyword>
<keyword evidence="2" id="KW-1017">Isopeptide bond</keyword>
<dbReference type="Pfam" id="PF12230">
    <property type="entry name" value="PRP21_like_P"/>
    <property type="match status" value="2"/>
</dbReference>
<dbReference type="Proteomes" id="UP000681722">
    <property type="component" value="Unassembled WGS sequence"/>
</dbReference>
<dbReference type="SMART" id="SM00213">
    <property type="entry name" value="UBQ"/>
    <property type="match status" value="1"/>
</dbReference>
<evidence type="ECO:0000256" key="4">
    <source>
        <dbReference type="ARBA" id="ARBA00022664"/>
    </source>
</evidence>
<evidence type="ECO:0000256" key="13">
    <source>
        <dbReference type="ARBA" id="ARBA00074916"/>
    </source>
</evidence>
<dbReference type="OrthoDB" id="447637at2759"/>
<comment type="caution">
    <text evidence="17">The sequence shown here is derived from an EMBL/GenBank/DDBJ whole genome shotgun (WGS) entry which is preliminary data.</text>
</comment>
<feature type="domain" description="SURP motif" evidence="16">
    <location>
        <begin position="65"/>
        <end position="107"/>
    </location>
</feature>
<proteinExistence type="predicted"/>
<evidence type="ECO:0000256" key="1">
    <source>
        <dbReference type="ARBA" id="ARBA00004324"/>
    </source>
</evidence>
<evidence type="ECO:0000256" key="9">
    <source>
        <dbReference type="ARBA" id="ARBA00023187"/>
    </source>
</evidence>
<evidence type="ECO:0000256" key="8">
    <source>
        <dbReference type="ARBA" id="ARBA00022990"/>
    </source>
</evidence>
<feature type="region of interest" description="Disordered" evidence="14">
    <location>
        <begin position="366"/>
        <end position="429"/>
    </location>
</feature>
<feature type="domain" description="Ubiquitin-like" evidence="15">
    <location>
        <begin position="733"/>
        <end position="817"/>
    </location>
</feature>
<evidence type="ECO:0000256" key="12">
    <source>
        <dbReference type="ARBA" id="ARBA00061882"/>
    </source>
</evidence>
<name>A0A813X0U2_9BILA</name>
<dbReference type="PANTHER" id="PTHR15316:SF1">
    <property type="entry name" value="SPLICING FACTOR 3A SUBUNIT 1"/>
    <property type="match status" value="1"/>
</dbReference>
<accession>A0A813X0U2</accession>
<dbReference type="GO" id="GO:0016607">
    <property type="term" value="C:nuclear speck"/>
    <property type="evidence" value="ECO:0007669"/>
    <property type="project" value="UniProtKB-SubCell"/>
</dbReference>
<dbReference type="SUPFAM" id="SSF54236">
    <property type="entry name" value="Ubiquitin-like"/>
    <property type="match status" value="1"/>
</dbReference>
<feature type="region of interest" description="Disordered" evidence="14">
    <location>
        <begin position="624"/>
        <end position="652"/>
    </location>
</feature>
<dbReference type="InterPro" id="IPR000626">
    <property type="entry name" value="Ubiquitin-like_dom"/>
</dbReference>
<dbReference type="PANTHER" id="PTHR15316">
    <property type="entry name" value="SPLICEOSOME ASSOCIATED PROTEIN 114/SWAP SPLICING FACTOR-RELATED"/>
    <property type="match status" value="1"/>
</dbReference>
<dbReference type="Gene3D" id="3.10.20.90">
    <property type="entry name" value="Phosphatidylinositol 3-kinase Catalytic Subunit, Chain A, domain 1"/>
    <property type="match status" value="1"/>
</dbReference>
<dbReference type="InterPro" id="IPR029071">
    <property type="entry name" value="Ubiquitin-like_domsf"/>
</dbReference>
<comment type="function">
    <text evidence="11">Component of the 17S U2 SnRNP complex of the spliceosome, a large ribonucleoprotein complex that removes introns from transcribed pre-mRNAs. The 17S U2 SnRNP complex (1) directly participates in early spliceosome assembly and (2) mediates recognition of the intron branch site during pre-mRNA splicing by promoting the selection of the pre-mRNA branch-site adenosine, the nucleophile for the first step of splicing. Within the 17S U2 SnRNP complex, SF3A1 is part of the SF3A subcomplex that contributes to the assembly of the 17S U2 snRNP, and the subsequent assembly of the pre-spliceosome 'E' complex and the pre-catalytic spliceosome 'A' complex. Involved in pre-mRNA splicing as a component of pre-catalytic spliceosome 'B' complexes.</text>
</comment>
<dbReference type="Pfam" id="PF01805">
    <property type="entry name" value="Surp"/>
    <property type="match status" value="2"/>
</dbReference>
<dbReference type="Proteomes" id="UP000663829">
    <property type="component" value="Unassembled WGS sequence"/>
</dbReference>
<dbReference type="GO" id="GO:0000381">
    <property type="term" value="P:regulation of alternative mRNA splicing, via spliceosome"/>
    <property type="evidence" value="ECO:0007669"/>
    <property type="project" value="TreeGrafter"/>
</dbReference>
<evidence type="ECO:0000256" key="10">
    <source>
        <dbReference type="ARBA" id="ARBA00023242"/>
    </source>
</evidence>
<evidence type="ECO:0000256" key="11">
    <source>
        <dbReference type="ARBA" id="ARBA00060058"/>
    </source>
</evidence>
<evidence type="ECO:0000256" key="2">
    <source>
        <dbReference type="ARBA" id="ARBA00022499"/>
    </source>
</evidence>
<dbReference type="CDD" id="cd01800">
    <property type="entry name" value="Ubl_SF3a120"/>
    <property type="match status" value="1"/>
</dbReference>
<dbReference type="GO" id="GO:0071013">
    <property type="term" value="C:catalytic step 2 spliceosome"/>
    <property type="evidence" value="ECO:0007669"/>
    <property type="project" value="TreeGrafter"/>
</dbReference>
<evidence type="ECO:0000256" key="5">
    <source>
        <dbReference type="ARBA" id="ARBA00022728"/>
    </source>
</evidence>
<keyword evidence="5" id="KW-0747">Spliceosome</keyword>
<evidence type="ECO:0000313" key="17">
    <source>
        <dbReference type="EMBL" id="CAF0868786.1"/>
    </source>
</evidence>
<evidence type="ECO:0000256" key="14">
    <source>
        <dbReference type="SAM" id="MobiDB-lite"/>
    </source>
</evidence>
<evidence type="ECO:0000313" key="18">
    <source>
        <dbReference type="EMBL" id="CAF3656257.1"/>
    </source>
</evidence>
<feature type="compositionally biased region" description="Low complexity" evidence="14">
    <location>
        <begin position="375"/>
        <end position="387"/>
    </location>
</feature>